<evidence type="ECO:0000256" key="2">
    <source>
        <dbReference type="ARBA" id="ARBA00022448"/>
    </source>
</evidence>
<dbReference type="Gene3D" id="2.70.70.10">
    <property type="entry name" value="Glucose Permease (Domain IIA)"/>
    <property type="match status" value="1"/>
</dbReference>
<dbReference type="PROSITE" id="PS51093">
    <property type="entry name" value="PTS_EIIA_TYPE_1"/>
    <property type="match status" value="1"/>
</dbReference>
<comment type="subcellular location">
    <subcellularLocation>
        <location evidence="1">Cytoplasm</location>
    </subcellularLocation>
</comment>
<keyword evidence="2" id="KW-0813">Transport</keyword>
<dbReference type="PANTHER" id="PTHR45008">
    <property type="entry name" value="PTS SYSTEM GLUCOSE-SPECIFIC EIIA COMPONENT"/>
    <property type="match status" value="1"/>
</dbReference>
<evidence type="ECO:0000256" key="6">
    <source>
        <dbReference type="ARBA" id="ARBA00022777"/>
    </source>
</evidence>
<dbReference type="InterPro" id="IPR050890">
    <property type="entry name" value="PTS_EIIA_component"/>
</dbReference>
<evidence type="ECO:0000313" key="9">
    <source>
        <dbReference type="Proteomes" id="UP000663937"/>
    </source>
</evidence>
<protein>
    <submittedName>
        <fullName evidence="8">PTS glucose transporter subunit IIA</fullName>
    </submittedName>
</protein>
<evidence type="ECO:0000259" key="7">
    <source>
        <dbReference type="PROSITE" id="PS51093"/>
    </source>
</evidence>
<keyword evidence="5" id="KW-0598">Phosphotransferase system</keyword>
<dbReference type="GO" id="GO:0005737">
    <property type="term" value="C:cytoplasm"/>
    <property type="evidence" value="ECO:0007669"/>
    <property type="project" value="UniProtKB-SubCell"/>
</dbReference>
<evidence type="ECO:0000256" key="5">
    <source>
        <dbReference type="ARBA" id="ARBA00022683"/>
    </source>
</evidence>
<keyword evidence="6" id="KW-0418">Kinase</keyword>
<dbReference type="GO" id="GO:0009401">
    <property type="term" value="P:phosphoenolpyruvate-dependent sugar phosphotransferase system"/>
    <property type="evidence" value="ECO:0007669"/>
    <property type="project" value="UniProtKB-KW"/>
</dbReference>
<dbReference type="GO" id="GO:0016301">
    <property type="term" value="F:kinase activity"/>
    <property type="evidence" value="ECO:0007669"/>
    <property type="project" value="UniProtKB-KW"/>
</dbReference>
<dbReference type="RefSeq" id="WP_227424781.1">
    <property type="nucleotide sequence ID" value="NZ_CP071868.1"/>
</dbReference>
<dbReference type="InterPro" id="IPR001127">
    <property type="entry name" value="PTS_EIIA_1_perm"/>
</dbReference>
<dbReference type="InterPro" id="IPR011055">
    <property type="entry name" value="Dup_hybrid_motif"/>
</dbReference>
<dbReference type="AlphaFoldDB" id="A0A8A4ZIW8"/>
<dbReference type="SUPFAM" id="SSF51261">
    <property type="entry name" value="Duplicated hybrid motif"/>
    <property type="match status" value="1"/>
</dbReference>
<keyword evidence="9" id="KW-1185">Reference proteome</keyword>
<dbReference type="Proteomes" id="UP000663937">
    <property type="component" value="Chromosome"/>
</dbReference>
<accession>A0A8A4ZIW8</accession>
<gene>
    <name evidence="8" type="ORF">J4E96_05525</name>
</gene>
<proteinExistence type="predicted"/>
<evidence type="ECO:0000256" key="1">
    <source>
        <dbReference type="ARBA" id="ARBA00004496"/>
    </source>
</evidence>
<dbReference type="Pfam" id="PF00358">
    <property type="entry name" value="PTS_EIIA_1"/>
    <property type="match status" value="1"/>
</dbReference>
<dbReference type="EMBL" id="CP071868">
    <property type="protein sequence ID" value="QTE30446.1"/>
    <property type="molecule type" value="Genomic_DNA"/>
</dbReference>
<name>A0A8A4ZIW8_9MICO</name>
<dbReference type="KEGG" id="psic:J4E96_05525"/>
<evidence type="ECO:0000313" key="8">
    <source>
        <dbReference type="EMBL" id="QTE30446.1"/>
    </source>
</evidence>
<keyword evidence="3 8" id="KW-0762">Sugar transport</keyword>
<organism evidence="8 9">
    <name type="scientific">Pengzhenrongella sicca</name>
    <dbReference type="NCBI Taxonomy" id="2819238"/>
    <lineage>
        <taxon>Bacteria</taxon>
        <taxon>Bacillati</taxon>
        <taxon>Actinomycetota</taxon>
        <taxon>Actinomycetes</taxon>
        <taxon>Micrococcales</taxon>
        <taxon>Pengzhenrongella</taxon>
    </lineage>
</organism>
<keyword evidence="4" id="KW-0808">Transferase</keyword>
<feature type="domain" description="PTS EIIA type-1" evidence="7">
    <location>
        <begin position="23"/>
        <end position="128"/>
    </location>
</feature>
<dbReference type="PROSITE" id="PS00371">
    <property type="entry name" value="PTS_EIIA_TYPE_1_HIS"/>
    <property type="match status" value="1"/>
</dbReference>
<evidence type="ECO:0000256" key="3">
    <source>
        <dbReference type="ARBA" id="ARBA00022597"/>
    </source>
</evidence>
<evidence type="ECO:0000256" key="4">
    <source>
        <dbReference type="ARBA" id="ARBA00022679"/>
    </source>
</evidence>
<reference evidence="8" key="1">
    <citation type="submission" date="2021-03" db="EMBL/GenBank/DDBJ databases">
        <title>Pengzhenrongella sicca gen. nov., sp. nov., a new member of suborder Micrococcineae isolated from High-Arctic tundra soil.</title>
        <authorList>
            <person name="Peng F."/>
        </authorList>
    </citation>
    <scope>NUCLEOTIDE SEQUENCE</scope>
    <source>
        <strain evidence="8">LRZ-2</strain>
    </source>
</reference>
<sequence>MASPLTVLAPVAGTVRAMAEVPDPVFAGEIVGPGLAIDPSRDGVVDVVAPVAGKIVKLHPHAFVILADGGRGALVHLGLDTVQLGGVGFTLHAAEGDTVAAGDVVVSWTPADIEAGGRSPICPVVALQGKPEAVSGLVAPGAAVRAGEPLFVWS</sequence>
<dbReference type="PANTHER" id="PTHR45008:SF1">
    <property type="entry name" value="PTS SYSTEM GLUCOSE-SPECIFIC EIIA COMPONENT"/>
    <property type="match status" value="1"/>
</dbReference>